<comment type="caution">
    <text evidence="1">The sequence shown here is derived from an EMBL/GenBank/DDBJ whole genome shotgun (WGS) entry which is preliminary data.</text>
</comment>
<keyword evidence="2" id="KW-1185">Reference proteome</keyword>
<organism evidence="1 2">
    <name type="scientific">Glycine soja</name>
    <name type="common">Wild soybean</name>
    <dbReference type="NCBI Taxonomy" id="3848"/>
    <lineage>
        <taxon>Eukaryota</taxon>
        <taxon>Viridiplantae</taxon>
        <taxon>Streptophyta</taxon>
        <taxon>Embryophyta</taxon>
        <taxon>Tracheophyta</taxon>
        <taxon>Spermatophyta</taxon>
        <taxon>Magnoliopsida</taxon>
        <taxon>eudicotyledons</taxon>
        <taxon>Gunneridae</taxon>
        <taxon>Pentapetalae</taxon>
        <taxon>rosids</taxon>
        <taxon>fabids</taxon>
        <taxon>Fabales</taxon>
        <taxon>Fabaceae</taxon>
        <taxon>Papilionoideae</taxon>
        <taxon>50 kb inversion clade</taxon>
        <taxon>NPAAA clade</taxon>
        <taxon>indigoferoid/millettioid clade</taxon>
        <taxon>Phaseoleae</taxon>
        <taxon>Glycine</taxon>
        <taxon>Glycine subgen. Soja</taxon>
    </lineage>
</organism>
<name>A0A445L2W7_GLYSO</name>
<evidence type="ECO:0000313" key="2">
    <source>
        <dbReference type="Proteomes" id="UP000289340"/>
    </source>
</evidence>
<dbReference type="Proteomes" id="UP000289340">
    <property type="component" value="Chromosome 4"/>
</dbReference>
<dbReference type="AlphaFoldDB" id="A0A445L2W7"/>
<accession>A0A445L2W7</accession>
<proteinExistence type="predicted"/>
<protein>
    <submittedName>
        <fullName evidence="1">Uncharacterized protein</fullName>
    </submittedName>
</protein>
<gene>
    <name evidence="1" type="ORF">D0Y65_010321</name>
</gene>
<reference evidence="1 2" key="1">
    <citation type="submission" date="2018-09" db="EMBL/GenBank/DDBJ databases">
        <title>A high-quality reference genome of wild soybean provides a powerful tool to mine soybean genomes.</title>
        <authorList>
            <person name="Xie M."/>
            <person name="Chung C.Y.L."/>
            <person name="Li M.-W."/>
            <person name="Wong F.-L."/>
            <person name="Chan T.-F."/>
            <person name="Lam H.-M."/>
        </authorList>
    </citation>
    <scope>NUCLEOTIDE SEQUENCE [LARGE SCALE GENOMIC DNA]</scope>
    <source>
        <strain evidence="2">cv. W05</strain>
        <tissue evidence="1">Hypocotyl of etiolated seedlings</tissue>
    </source>
</reference>
<dbReference type="Gene3D" id="3.40.630.30">
    <property type="match status" value="1"/>
</dbReference>
<dbReference type="EMBL" id="QZWG01000004">
    <property type="protein sequence ID" value="RZC17499.1"/>
    <property type="molecule type" value="Genomic_DNA"/>
</dbReference>
<sequence>MGCYKVILDCSVENKAFYEKRGFQQKSVQMAVFCLNSTPKIESKNPKFINLSLRTFILRCADSSSPPETAPYAAAVLLRFPIAGDPFPYNAVIRHVALHAPSLAFTLFSHMHRTNVPFDHFTPSFSNSHSNVYVQNALISSYGMAPPGPSTCPSNCSTKCPTEICSLGPL</sequence>
<evidence type="ECO:0000313" key="1">
    <source>
        <dbReference type="EMBL" id="RZC17499.1"/>
    </source>
</evidence>